<keyword evidence="1" id="KW-0812">Transmembrane</keyword>
<dbReference type="InParanoid" id="A0A2T2ZTF5"/>
<dbReference type="EMBL" id="KZ678727">
    <property type="protein sequence ID" value="PSR76090.1"/>
    <property type="molecule type" value="Genomic_DNA"/>
</dbReference>
<reference evidence="2 3" key="1">
    <citation type="journal article" date="2018" name="Mycol. Prog.">
        <title>Coniella lustricola, a new species from submerged detritus.</title>
        <authorList>
            <person name="Raudabaugh D.B."/>
            <person name="Iturriaga T."/>
            <person name="Carver A."/>
            <person name="Mondo S."/>
            <person name="Pangilinan J."/>
            <person name="Lipzen A."/>
            <person name="He G."/>
            <person name="Amirebrahimi M."/>
            <person name="Grigoriev I.V."/>
            <person name="Miller A.N."/>
        </authorList>
    </citation>
    <scope>NUCLEOTIDE SEQUENCE [LARGE SCALE GENOMIC DNA]</scope>
    <source>
        <strain evidence="2 3">B22-T-1</strain>
    </source>
</reference>
<sequence>MSGWVGKVKGRRLWSVACGLWFRVSFFLFLVSCFLSLVSCLFSLCMLFYLFMLVLVLVLDSCTCEMVEEGACMCCSVFDTGYRPSPNCKHLQRTNGDDETLTDN</sequence>
<keyword evidence="3" id="KW-1185">Reference proteome</keyword>
<dbReference type="AlphaFoldDB" id="A0A2T2ZTF5"/>
<protein>
    <submittedName>
        <fullName evidence="2">Uncharacterized protein</fullName>
    </submittedName>
</protein>
<keyword evidence="1" id="KW-1133">Transmembrane helix</keyword>
<organism evidence="2 3">
    <name type="scientific">Coniella lustricola</name>
    <dbReference type="NCBI Taxonomy" id="2025994"/>
    <lineage>
        <taxon>Eukaryota</taxon>
        <taxon>Fungi</taxon>
        <taxon>Dikarya</taxon>
        <taxon>Ascomycota</taxon>
        <taxon>Pezizomycotina</taxon>
        <taxon>Sordariomycetes</taxon>
        <taxon>Sordariomycetidae</taxon>
        <taxon>Diaporthales</taxon>
        <taxon>Schizoparmaceae</taxon>
        <taxon>Coniella</taxon>
    </lineage>
</organism>
<feature type="transmembrane region" description="Helical" evidence="1">
    <location>
        <begin position="12"/>
        <end position="30"/>
    </location>
</feature>
<evidence type="ECO:0000256" key="1">
    <source>
        <dbReference type="SAM" id="Phobius"/>
    </source>
</evidence>
<proteinExistence type="predicted"/>
<keyword evidence="1" id="KW-0472">Membrane</keyword>
<evidence type="ECO:0000313" key="2">
    <source>
        <dbReference type="EMBL" id="PSR76090.1"/>
    </source>
</evidence>
<feature type="transmembrane region" description="Helical" evidence="1">
    <location>
        <begin position="36"/>
        <end position="59"/>
    </location>
</feature>
<name>A0A2T2ZTF5_9PEZI</name>
<gene>
    <name evidence="2" type="ORF">BD289DRAFT_180248</name>
</gene>
<accession>A0A2T2ZTF5</accession>
<dbReference type="Proteomes" id="UP000241462">
    <property type="component" value="Unassembled WGS sequence"/>
</dbReference>
<evidence type="ECO:0000313" key="3">
    <source>
        <dbReference type="Proteomes" id="UP000241462"/>
    </source>
</evidence>